<dbReference type="Proteomes" id="UP000245942">
    <property type="component" value="Unassembled WGS sequence"/>
</dbReference>
<dbReference type="PANTHER" id="PTHR12286">
    <property type="entry name" value="SACCHAROPINE DEHYDROGENASE-LIKE OXIDOREDUCTASE"/>
    <property type="match status" value="1"/>
</dbReference>
<dbReference type="InterPro" id="IPR036291">
    <property type="entry name" value="NAD(P)-bd_dom_sf"/>
</dbReference>
<dbReference type="GO" id="GO:0005811">
    <property type="term" value="C:lipid droplet"/>
    <property type="evidence" value="ECO:0007669"/>
    <property type="project" value="TreeGrafter"/>
</dbReference>
<dbReference type="InterPro" id="IPR005097">
    <property type="entry name" value="Sacchrp_dh_NADP-bd"/>
</dbReference>
<dbReference type="GO" id="GO:0009247">
    <property type="term" value="P:glycolipid biosynthetic process"/>
    <property type="evidence" value="ECO:0007669"/>
    <property type="project" value="TreeGrafter"/>
</dbReference>
<dbReference type="GO" id="GO:0005739">
    <property type="term" value="C:mitochondrion"/>
    <property type="evidence" value="ECO:0007669"/>
    <property type="project" value="TreeGrafter"/>
</dbReference>
<protein>
    <recommendedName>
        <fullName evidence="3">Saccharopine dehydrogenase NADP binding domain-containing protein</fullName>
    </recommendedName>
</protein>
<keyword evidence="5" id="KW-1185">Reference proteome</keyword>
<sequence>MAPPSSRTSLTVFGATGFTARFIIQTIVEQAPSILREDPNFTWSIAGRKKESLDKIVAGLQGKVSSSFLPKAVVADVKDQISLQRMAEGTQLVMNCVGPYAFLGEPVIKAVLSASESLRSSDEAPTDYIDLCGEPAWIEEMVLRYQERASRLGCSIIHAAAFDSVPSDLGLLYLKQQLIRKGATPTSAEVFVRLRAAPQAGMGIHYATYEAAVNGFSTRKQLGAVRKQLYSKLPKVKPSPVEQGLGSGLPSRKGSLGGMINYVEEQGVYVIPFFFADPSIVRLGQSLDAHHSNGVPPVQFAFWIAIPSLPMLLLTITALTLFGLMASFSLGKSLLLKYPRVFSAGTVSHEGPSQAQLDGSSFTTTLIGRGYSENAVKDKASGPDVKSIVRVSGPEVGYVATPIIFVGVARTILRERERVLNGTLTPATALGQTGLVDKLNAEGKVSFSVVE</sequence>
<dbReference type="InterPro" id="IPR051276">
    <property type="entry name" value="Saccharopine_DH-like_oxidrdct"/>
</dbReference>
<organism evidence="4 5">
    <name type="scientific">Pseudomicrostroma glucosiphilum</name>
    <dbReference type="NCBI Taxonomy" id="1684307"/>
    <lineage>
        <taxon>Eukaryota</taxon>
        <taxon>Fungi</taxon>
        <taxon>Dikarya</taxon>
        <taxon>Basidiomycota</taxon>
        <taxon>Ustilaginomycotina</taxon>
        <taxon>Exobasidiomycetes</taxon>
        <taxon>Microstromatales</taxon>
        <taxon>Microstromatales incertae sedis</taxon>
        <taxon>Pseudomicrostroma</taxon>
    </lineage>
</organism>
<dbReference type="GO" id="GO:0005886">
    <property type="term" value="C:plasma membrane"/>
    <property type="evidence" value="ECO:0007669"/>
    <property type="project" value="TreeGrafter"/>
</dbReference>
<dbReference type="Pfam" id="PF03435">
    <property type="entry name" value="Sacchrp_dh_NADP"/>
    <property type="match status" value="1"/>
</dbReference>
<dbReference type="RefSeq" id="XP_025347151.1">
    <property type="nucleotide sequence ID" value="XM_025490684.1"/>
</dbReference>
<name>A0A316U6A3_9BASI</name>
<keyword evidence="2" id="KW-1133">Transmembrane helix</keyword>
<gene>
    <name evidence="4" type="ORF">BCV69DRAFT_260761</name>
</gene>
<evidence type="ECO:0000259" key="3">
    <source>
        <dbReference type="Pfam" id="PF03435"/>
    </source>
</evidence>
<feature type="domain" description="Saccharopine dehydrogenase NADP binding" evidence="3">
    <location>
        <begin position="12"/>
        <end position="153"/>
    </location>
</feature>
<feature type="transmembrane region" description="Helical" evidence="2">
    <location>
        <begin position="300"/>
        <end position="330"/>
    </location>
</feature>
<evidence type="ECO:0000256" key="2">
    <source>
        <dbReference type="SAM" id="Phobius"/>
    </source>
</evidence>
<evidence type="ECO:0000313" key="4">
    <source>
        <dbReference type="EMBL" id="PWN19991.1"/>
    </source>
</evidence>
<keyword evidence="2" id="KW-0812">Transmembrane</keyword>
<dbReference type="AlphaFoldDB" id="A0A316U6A3"/>
<accession>A0A316U6A3</accession>
<keyword evidence="2" id="KW-0472">Membrane</keyword>
<evidence type="ECO:0000256" key="1">
    <source>
        <dbReference type="ARBA" id="ARBA00038048"/>
    </source>
</evidence>
<proteinExistence type="inferred from homology"/>
<dbReference type="OrthoDB" id="10268090at2759"/>
<dbReference type="SUPFAM" id="SSF51735">
    <property type="entry name" value="NAD(P)-binding Rossmann-fold domains"/>
    <property type="match status" value="1"/>
</dbReference>
<dbReference type="Gene3D" id="3.40.50.720">
    <property type="entry name" value="NAD(P)-binding Rossmann-like Domain"/>
    <property type="match status" value="1"/>
</dbReference>
<dbReference type="EMBL" id="KZ819329">
    <property type="protein sequence ID" value="PWN19991.1"/>
    <property type="molecule type" value="Genomic_DNA"/>
</dbReference>
<evidence type="ECO:0000313" key="5">
    <source>
        <dbReference type="Proteomes" id="UP000245942"/>
    </source>
</evidence>
<dbReference type="PANTHER" id="PTHR12286:SF5">
    <property type="entry name" value="SACCHAROPINE DEHYDROGENASE-LIKE OXIDOREDUCTASE"/>
    <property type="match status" value="1"/>
</dbReference>
<reference evidence="4 5" key="1">
    <citation type="journal article" date="2018" name="Mol. Biol. Evol.">
        <title>Broad Genomic Sampling Reveals a Smut Pathogenic Ancestry of the Fungal Clade Ustilaginomycotina.</title>
        <authorList>
            <person name="Kijpornyongpan T."/>
            <person name="Mondo S.J."/>
            <person name="Barry K."/>
            <person name="Sandor L."/>
            <person name="Lee J."/>
            <person name="Lipzen A."/>
            <person name="Pangilinan J."/>
            <person name="LaButti K."/>
            <person name="Hainaut M."/>
            <person name="Henrissat B."/>
            <person name="Grigoriev I.V."/>
            <person name="Spatafora J.W."/>
            <person name="Aime M.C."/>
        </authorList>
    </citation>
    <scope>NUCLEOTIDE SEQUENCE [LARGE SCALE GENOMIC DNA]</scope>
    <source>
        <strain evidence="4 5">MCA 4718</strain>
    </source>
</reference>
<dbReference type="GeneID" id="37012418"/>
<comment type="similarity">
    <text evidence="1">Belongs to the saccharopine dehydrogenase family.</text>
</comment>